<gene>
    <name evidence="5" type="ORF">Ato02nite_025600</name>
</gene>
<evidence type="ECO:0000256" key="2">
    <source>
        <dbReference type="ARBA" id="ARBA00023163"/>
    </source>
</evidence>
<evidence type="ECO:0000259" key="4">
    <source>
        <dbReference type="Pfam" id="PF13490"/>
    </source>
</evidence>
<feature type="transmembrane region" description="Helical" evidence="3">
    <location>
        <begin position="160"/>
        <end position="181"/>
    </location>
</feature>
<reference evidence="5 6" key="1">
    <citation type="submission" date="2021-03" db="EMBL/GenBank/DDBJ databases">
        <title>Whole genome shotgun sequence of Actinoplanes toevensis NBRC 105298.</title>
        <authorList>
            <person name="Komaki H."/>
            <person name="Tamura T."/>
        </authorList>
    </citation>
    <scope>NUCLEOTIDE SEQUENCE [LARGE SCALE GENOMIC DNA]</scope>
    <source>
        <strain evidence="5 6">NBRC 105298</strain>
    </source>
</reference>
<feature type="transmembrane region" description="Helical" evidence="3">
    <location>
        <begin position="217"/>
        <end position="241"/>
    </location>
</feature>
<evidence type="ECO:0000313" key="5">
    <source>
        <dbReference type="EMBL" id="GIM90767.1"/>
    </source>
</evidence>
<feature type="transmembrane region" description="Helical" evidence="3">
    <location>
        <begin position="247"/>
        <end position="264"/>
    </location>
</feature>
<dbReference type="Gene3D" id="1.10.10.1320">
    <property type="entry name" value="Anti-sigma factor, zinc-finger domain"/>
    <property type="match status" value="1"/>
</dbReference>
<dbReference type="EMBL" id="BOQN01000038">
    <property type="protein sequence ID" value="GIM90767.1"/>
    <property type="molecule type" value="Genomic_DNA"/>
</dbReference>
<dbReference type="Pfam" id="PF13490">
    <property type="entry name" value="zf-HC2"/>
    <property type="match status" value="1"/>
</dbReference>
<comment type="caution">
    <text evidence="5">The sequence shown here is derived from an EMBL/GenBank/DDBJ whole genome shotgun (WGS) entry which is preliminary data.</text>
</comment>
<evidence type="ECO:0000256" key="3">
    <source>
        <dbReference type="SAM" id="Phobius"/>
    </source>
</evidence>
<dbReference type="Proteomes" id="UP000677082">
    <property type="component" value="Unassembled WGS sequence"/>
</dbReference>
<accession>A0A919W016</accession>
<sequence>MAWHVDAELLQAYEDGSLTPSRVMAVDAHVQACAACRASVPAEAAWLDRTWLAVADTLVADRPSPVEWLLRRSGLPEHRARLIAATPALRLSYFAATAAVLAFAVAAAHTGQTGARVTLLLFLVLAPVLPVLAVATAFGPPADSMHEITSATPMAGPTLVLWRATAVVGPSMAMGVVAAAASPGPGWWAAAWLLPAFLLCAGTLALATVLPLPTAAALLGGVWVLVALAVSTSAPLVQGALFGPAAQFGYLLAAVVAVVVLTLRRRHLDPGESR</sequence>
<evidence type="ECO:0000313" key="6">
    <source>
        <dbReference type="Proteomes" id="UP000677082"/>
    </source>
</evidence>
<keyword evidence="3" id="KW-0812">Transmembrane</keyword>
<dbReference type="InterPro" id="IPR027383">
    <property type="entry name" value="Znf_put"/>
</dbReference>
<feature type="domain" description="Putative zinc-finger" evidence="4">
    <location>
        <begin position="8"/>
        <end position="37"/>
    </location>
</feature>
<keyword evidence="2" id="KW-0804">Transcription</keyword>
<evidence type="ECO:0000256" key="1">
    <source>
        <dbReference type="ARBA" id="ARBA00023015"/>
    </source>
</evidence>
<proteinExistence type="predicted"/>
<feature type="transmembrane region" description="Helical" evidence="3">
    <location>
        <begin position="91"/>
        <end position="111"/>
    </location>
</feature>
<feature type="transmembrane region" description="Helical" evidence="3">
    <location>
        <begin position="117"/>
        <end position="139"/>
    </location>
</feature>
<dbReference type="AlphaFoldDB" id="A0A919W016"/>
<keyword evidence="3" id="KW-0472">Membrane</keyword>
<protein>
    <recommendedName>
        <fullName evidence="4">Putative zinc-finger domain-containing protein</fullName>
    </recommendedName>
</protein>
<feature type="transmembrane region" description="Helical" evidence="3">
    <location>
        <begin position="187"/>
        <end position="210"/>
    </location>
</feature>
<dbReference type="RefSeq" id="WP_213006696.1">
    <property type="nucleotide sequence ID" value="NZ_BOQN01000038.1"/>
</dbReference>
<keyword evidence="1" id="KW-0805">Transcription regulation</keyword>
<dbReference type="InterPro" id="IPR041916">
    <property type="entry name" value="Anti_sigma_zinc_sf"/>
</dbReference>
<keyword evidence="6" id="KW-1185">Reference proteome</keyword>
<organism evidence="5 6">
    <name type="scientific">Paractinoplanes toevensis</name>
    <dbReference type="NCBI Taxonomy" id="571911"/>
    <lineage>
        <taxon>Bacteria</taxon>
        <taxon>Bacillati</taxon>
        <taxon>Actinomycetota</taxon>
        <taxon>Actinomycetes</taxon>
        <taxon>Micromonosporales</taxon>
        <taxon>Micromonosporaceae</taxon>
        <taxon>Paractinoplanes</taxon>
    </lineage>
</organism>
<name>A0A919W016_9ACTN</name>
<keyword evidence="3" id="KW-1133">Transmembrane helix</keyword>